<dbReference type="Gene3D" id="3.40.630.30">
    <property type="match status" value="1"/>
</dbReference>
<dbReference type="RefSeq" id="WP_169351102.1">
    <property type="nucleotide sequence ID" value="NZ_JABBJJ010000367.1"/>
</dbReference>
<dbReference type="GO" id="GO:0016747">
    <property type="term" value="F:acyltransferase activity, transferring groups other than amino-acyl groups"/>
    <property type="evidence" value="ECO:0007669"/>
    <property type="project" value="InterPro"/>
</dbReference>
<organism evidence="2 3">
    <name type="scientific">Pyxidicoccus fallax</name>
    <dbReference type="NCBI Taxonomy" id="394095"/>
    <lineage>
        <taxon>Bacteria</taxon>
        <taxon>Pseudomonadati</taxon>
        <taxon>Myxococcota</taxon>
        <taxon>Myxococcia</taxon>
        <taxon>Myxococcales</taxon>
        <taxon>Cystobacterineae</taxon>
        <taxon>Myxococcaceae</taxon>
        <taxon>Pyxidicoccus</taxon>
    </lineage>
</organism>
<evidence type="ECO:0000313" key="2">
    <source>
        <dbReference type="EMBL" id="NMO21935.1"/>
    </source>
</evidence>
<dbReference type="EMBL" id="JABBJJ010000367">
    <property type="protein sequence ID" value="NMO21935.1"/>
    <property type="molecule type" value="Genomic_DNA"/>
</dbReference>
<proteinExistence type="predicted"/>
<gene>
    <name evidence="2" type="ORF">HG543_44845</name>
</gene>
<feature type="domain" description="N-acetyltransferase" evidence="1">
    <location>
        <begin position="12"/>
        <end position="192"/>
    </location>
</feature>
<comment type="caution">
    <text evidence="2">The sequence shown here is derived from an EMBL/GenBank/DDBJ whole genome shotgun (WGS) entry which is preliminary data.</text>
</comment>
<keyword evidence="2" id="KW-0808">Transferase</keyword>
<name>A0A848LVA4_9BACT</name>
<dbReference type="PROSITE" id="PS51186">
    <property type="entry name" value="GNAT"/>
    <property type="match status" value="1"/>
</dbReference>
<reference evidence="2 3" key="1">
    <citation type="submission" date="2020-04" db="EMBL/GenBank/DDBJ databases">
        <title>Draft genome of Pyxidicoccus fallax type strain.</title>
        <authorList>
            <person name="Whitworth D.E."/>
        </authorList>
    </citation>
    <scope>NUCLEOTIDE SEQUENCE [LARGE SCALE GENOMIC DNA]</scope>
    <source>
        <strain evidence="2 3">DSM 14698</strain>
    </source>
</reference>
<dbReference type="AlphaFoldDB" id="A0A848LVA4"/>
<dbReference type="Proteomes" id="UP000518300">
    <property type="component" value="Unassembled WGS sequence"/>
</dbReference>
<evidence type="ECO:0000259" key="1">
    <source>
        <dbReference type="PROSITE" id="PS51186"/>
    </source>
</evidence>
<dbReference type="Pfam" id="PF00583">
    <property type="entry name" value="Acetyltransf_1"/>
    <property type="match status" value="1"/>
</dbReference>
<dbReference type="CDD" id="cd04301">
    <property type="entry name" value="NAT_SF"/>
    <property type="match status" value="1"/>
</dbReference>
<dbReference type="InterPro" id="IPR016181">
    <property type="entry name" value="Acyl_CoA_acyltransferase"/>
</dbReference>
<sequence length="193" mass="21237">MPANAPESAGPLVFHEVDKKRWPDFARLFESRGGPSYCWCMAWRATPEEVKQPDRASRKAQMEQRVRAGTPVGILGYLDGEPVAWCSIAPRETYRKGLGGMDAPGDAPGSVWSLACLFISRPVRGQGVTRQLIEAAIAQARARGARSIEAYPVDPESPSYRFMGFVGTFESMGFQEVGTAGSRRHVMRYDLAP</sequence>
<evidence type="ECO:0000313" key="3">
    <source>
        <dbReference type="Proteomes" id="UP000518300"/>
    </source>
</evidence>
<dbReference type="InterPro" id="IPR000182">
    <property type="entry name" value="GNAT_dom"/>
</dbReference>
<accession>A0A848LVA4</accession>
<dbReference type="SUPFAM" id="SSF55729">
    <property type="entry name" value="Acyl-CoA N-acyltransferases (Nat)"/>
    <property type="match status" value="1"/>
</dbReference>
<keyword evidence="3" id="KW-1185">Reference proteome</keyword>
<protein>
    <submittedName>
        <fullName evidence="2">GNAT family N-acetyltransferase</fullName>
    </submittedName>
</protein>